<comment type="caution">
    <text evidence="2">The sequence shown here is derived from an EMBL/GenBank/DDBJ whole genome shotgun (WGS) entry which is preliminary data.</text>
</comment>
<organism evidence="2 3">
    <name type="scientific">Litorihabitans aurantiacus</name>
    <dbReference type="NCBI Taxonomy" id="1930061"/>
    <lineage>
        <taxon>Bacteria</taxon>
        <taxon>Bacillati</taxon>
        <taxon>Actinomycetota</taxon>
        <taxon>Actinomycetes</taxon>
        <taxon>Micrococcales</taxon>
        <taxon>Beutenbergiaceae</taxon>
        <taxon>Litorihabitans</taxon>
    </lineage>
</organism>
<reference evidence="2" key="2">
    <citation type="submission" date="2023-02" db="EMBL/GenBank/DDBJ databases">
        <authorList>
            <person name="Sun Q."/>
            <person name="Mori K."/>
        </authorList>
    </citation>
    <scope>NUCLEOTIDE SEQUENCE</scope>
    <source>
        <strain evidence="2">NBRC 112290</strain>
    </source>
</reference>
<reference evidence="2" key="1">
    <citation type="journal article" date="2014" name="Int. J. Syst. Evol. Microbiol.">
        <title>Complete genome sequence of Corynebacterium casei LMG S-19264T (=DSM 44701T), isolated from a smear-ripened cheese.</title>
        <authorList>
            <consortium name="US DOE Joint Genome Institute (JGI-PGF)"/>
            <person name="Walter F."/>
            <person name="Albersmeier A."/>
            <person name="Kalinowski J."/>
            <person name="Ruckert C."/>
        </authorList>
    </citation>
    <scope>NUCLEOTIDE SEQUENCE</scope>
    <source>
        <strain evidence="2">NBRC 112290</strain>
    </source>
</reference>
<feature type="region of interest" description="Disordered" evidence="1">
    <location>
        <begin position="210"/>
        <end position="241"/>
    </location>
</feature>
<gene>
    <name evidence="2" type="ORF">GCM10025875_34280</name>
</gene>
<evidence type="ECO:0000256" key="1">
    <source>
        <dbReference type="SAM" id="MobiDB-lite"/>
    </source>
</evidence>
<protein>
    <submittedName>
        <fullName evidence="2">Uncharacterized protein</fullName>
    </submittedName>
</protein>
<accession>A0AA37XH45</accession>
<feature type="compositionally biased region" description="Low complexity" evidence="1">
    <location>
        <begin position="223"/>
        <end position="241"/>
    </location>
</feature>
<name>A0AA37XH45_9MICO</name>
<dbReference type="AlphaFoldDB" id="A0AA37XH45"/>
<dbReference type="Gene3D" id="2.60.120.260">
    <property type="entry name" value="Galactose-binding domain-like"/>
    <property type="match status" value="2"/>
</dbReference>
<keyword evidence="3" id="KW-1185">Reference proteome</keyword>
<dbReference type="EMBL" id="BSUM01000001">
    <property type="protein sequence ID" value="GMA33436.1"/>
    <property type="molecule type" value="Genomic_DNA"/>
</dbReference>
<proteinExistence type="predicted"/>
<sequence>MTEQGPTNIFVSVDGAQEQEIHLPLGYKWVVWDSTSTTVDLTAGTHTIRLAARSLDGQRGTVGDAIVDRITLGLASENADSAVYEAEHASLDGARAQYTVPAGASAGDVSGAGTVRLGADDSATFWVYGEQNAEATLTAQLHGPGQGQLWVNGREVLDLADAQEVAAHLDGGVNKIVVTGTGSGLVLDRLVVSPGRDALPVTQYQAEDARLGGVPPSSTCRWPTAGRPSAASAASRATTTP</sequence>
<dbReference type="Proteomes" id="UP001157161">
    <property type="component" value="Unassembled WGS sequence"/>
</dbReference>
<evidence type="ECO:0000313" key="2">
    <source>
        <dbReference type="EMBL" id="GMA33436.1"/>
    </source>
</evidence>
<evidence type="ECO:0000313" key="3">
    <source>
        <dbReference type="Proteomes" id="UP001157161"/>
    </source>
</evidence>